<evidence type="ECO:0000313" key="3">
    <source>
        <dbReference type="EMBL" id="SCQ82279.1"/>
    </source>
</evidence>
<dbReference type="EMBL" id="LT618793">
    <property type="protein sequence ID" value="SCQ82279.1"/>
    <property type="molecule type" value="Genomic_DNA"/>
</dbReference>
<sequence length="226" mass="24527">MSQPMPPDSSGQNDPEGWVRDPTAPGGWAPIRGYQPRPGGHPGQGQYGRQGAAPDQGQYPGARPDQGQYQAPPPLQARQSMPPQRPQAPMPQQRPQAPMPQQPQGRPQQPPRYSDEARNDARASLEAFGEMGPQYSDAVIDSFLARVDSQLGAQHQQNAEIEKRKAKQEDKRRSGRTAALSISLGIAIPLTAIASDYGLVGMAMAWVGVLLVAFITTGFKWGRDDK</sequence>
<feature type="region of interest" description="Disordered" evidence="1">
    <location>
        <begin position="1"/>
        <end position="119"/>
    </location>
</feature>
<evidence type="ECO:0000256" key="2">
    <source>
        <dbReference type="SAM" id="Phobius"/>
    </source>
</evidence>
<keyword evidence="2" id="KW-0472">Membrane</keyword>
<dbReference type="Proteomes" id="UP000250080">
    <property type="component" value="Chromosome I"/>
</dbReference>
<protein>
    <submittedName>
        <fullName evidence="3">Uncharacterized protein</fullName>
    </submittedName>
</protein>
<feature type="compositionally biased region" description="Basic and acidic residues" evidence="1">
    <location>
        <begin position="160"/>
        <end position="172"/>
    </location>
</feature>
<accession>A0A0A8PTF1</accession>
<evidence type="ECO:0000256" key="1">
    <source>
        <dbReference type="SAM" id="MobiDB-lite"/>
    </source>
</evidence>
<reference evidence="3 4" key="1">
    <citation type="submission" date="2016-09" db="EMBL/GenBank/DDBJ databases">
        <authorList>
            <person name="Laine KS P."/>
        </authorList>
    </citation>
    <scope>NUCLEOTIDE SEQUENCE [LARGE SCALE GENOMIC DNA]</scope>
    <source>
        <strain evidence="3">PFRJS-23</strain>
    </source>
</reference>
<dbReference type="RefSeq" id="WP_013160060.1">
    <property type="nucleotide sequence ID" value="NZ_CCYP01000073.1"/>
</dbReference>
<evidence type="ECO:0000313" key="4">
    <source>
        <dbReference type="Proteomes" id="UP000250080"/>
    </source>
</evidence>
<feature type="transmembrane region" description="Helical" evidence="2">
    <location>
        <begin position="174"/>
        <end position="193"/>
    </location>
</feature>
<feature type="transmembrane region" description="Helical" evidence="2">
    <location>
        <begin position="199"/>
        <end position="219"/>
    </location>
</feature>
<keyword evidence="2" id="KW-1133">Transmembrane helix</keyword>
<keyword evidence="2" id="KW-0812">Transmembrane</keyword>
<proteinExistence type="predicted"/>
<dbReference type="OrthoDB" id="3854538at2"/>
<organism evidence="3 4">
    <name type="scientific">Propionibacterium freudenreichii</name>
    <dbReference type="NCBI Taxonomy" id="1744"/>
    <lineage>
        <taxon>Bacteria</taxon>
        <taxon>Bacillati</taxon>
        <taxon>Actinomycetota</taxon>
        <taxon>Actinomycetes</taxon>
        <taxon>Propionibacteriales</taxon>
        <taxon>Propionibacteriaceae</taxon>
        <taxon>Propionibacterium</taxon>
    </lineage>
</organism>
<feature type="region of interest" description="Disordered" evidence="1">
    <location>
        <begin position="155"/>
        <end position="175"/>
    </location>
</feature>
<name>A0A0A8PTF1_9ACTN</name>
<dbReference type="AlphaFoldDB" id="A0A0A8PTF1"/>
<gene>
    <name evidence="3" type="ORF">PFR_JS23_2170</name>
</gene>